<accession>F4PJB3</accession>
<dbReference type="Proteomes" id="UP000007797">
    <property type="component" value="Unassembled WGS sequence"/>
</dbReference>
<evidence type="ECO:0000313" key="2">
    <source>
        <dbReference type="EMBL" id="EGG24399.1"/>
    </source>
</evidence>
<evidence type="ECO:0000313" key="3">
    <source>
        <dbReference type="Proteomes" id="UP000007797"/>
    </source>
</evidence>
<protein>
    <recommendedName>
        <fullName evidence="1">F-box domain-containing protein</fullName>
    </recommendedName>
</protein>
<dbReference type="Pfam" id="PF00646">
    <property type="entry name" value="F-box"/>
    <property type="match status" value="1"/>
</dbReference>
<organism evidence="2 3">
    <name type="scientific">Cavenderia fasciculata</name>
    <name type="common">Slime mold</name>
    <name type="synonym">Dictyostelium fasciculatum</name>
    <dbReference type="NCBI Taxonomy" id="261658"/>
    <lineage>
        <taxon>Eukaryota</taxon>
        <taxon>Amoebozoa</taxon>
        <taxon>Evosea</taxon>
        <taxon>Eumycetozoa</taxon>
        <taxon>Dictyostelia</taxon>
        <taxon>Acytosteliales</taxon>
        <taxon>Cavenderiaceae</taxon>
        <taxon>Cavenderia</taxon>
    </lineage>
</organism>
<dbReference type="SUPFAM" id="SSF52047">
    <property type="entry name" value="RNI-like"/>
    <property type="match status" value="1"/>
</dbReference>
<name>F4PJB3_CACFS</name>
<dbReference type="AlphaFoldDB" id="F4PJB3"/>
<gene>
    <name evidence="2" type="ORF">DFA_06549</name>
</gene>
<dbReference type="InterPro" id="IPR001810">
    <property type="entry name" value="F-box_dom"/>
</dbReference>
<dbReference type="KEGG" id="dfa:DFA_06549"/>
<keyword evidence="3" id="KW-1185">Reference proteome</keyword>
<sequence>MFKQKGKGEVVVVVPYILQFQVIYLLCTHREHYKQNILYIRDVFNIGSVSKAWRALVKRFVEEAHRPLRIDPAFQYFEDYIQHISNPLCLYSTVKIIGHQGYSHTSDNTIAERNELFVLDKGNKHRLGLLLRDVYMIDLTSRPTTSISIIMTNVINQMTLPNLKELFVSANHYQPKYIKEEGIHFEPVEEPRGESPRSPILLPIDVLKRIERVTLLKSSGRHNFQPNWFSGLTTLDCSPTVLEFLPPTITSLGFFSDYNYSVPFRKIPTLNSIRVLSLSNSLVADNYQEFLEFIEKNNSTLQHADYPIPVNQATLPYLAKTKLQSIRIDIDNTELIGHIELPSTVESLSIDIFINIGQISYRKLDCLVANGLKSLKITGKTYSSALLSSHLIPIISKLKSLQQLELRDPYGFAVDDILLEAMSQSQSLQKLVSSRPKKTTHSKLPLINDFSQVCYLVVIKIKLNNVSTFKKKNIGTTVPYIVQFPIINLLCTHRKHYKQYQLNIKDVFNIGSVSKSWRDLVKRFVEESHRPLTLNPFLFVQIISTRSQSSLKQLELHGYHGFEKIDPILEAVSQSQSLQKFVYGRVKKLIHAKLPLVSSMLPNTDKVEFLNTNNIYINIKKFKNVSKAWRALVKRFVEEAHLPLTINPSVQCFEDYIQHTSNPLCLYGTVKVICQENRNRVDLLLRDVHTLDLTGDALGLVDLNNLGSWCSGLTTLKACNTNTQLDSGADYI</sequence>
<proteinExistence type="predicted"/>
<feature type="domain" description="F-box" evidence="1">
    <location>
        <begin position="501"/>
        <end position="524"/>
    </location>
</feature>
<dbReference type="RefSeq" id="XP_004362250.1">
    <property type="nucleotide sequence ID" value="XM_004362193.1"/>
</dbReference>
<dbReference type="GeneID" id="14875939"/>
<evidence type="ECO:0000259" key="1">
    <source>
        <dbReference type="Pfam" id="PF00646"/>
    </source>
</evidence>
<reference evidence="3" key="1">
    <citation type="journal article" date="2011" name="Genome Res.">
        <title>Phylogeny-wide analysis of social amoeba genomes highlights ancient origins for complex intercellular communication.</title>
        <authorList>
            <person name="Heidel A.J."/>
            <person name="Lawal H.M."/>
            <person name="Felder M."/>
            <person name="Schilde C."/>
            <person name="Helps N.R."/>
            <person name="Tunggal B."/>
            <person name="Rivero F."/>
            <person name="John U."/>
            <person name="Schleicher M."/>
            <person name="Eichinger L."/>
            <person name="Platzer M."/>
            <person name="Noegel A.A."/>
            <person name="Schaap P."/>
            <person name="Gloeckner G."/>
        </authorList>
    </citation>
    <scope>NUCLEOTIDE SEQUENCE [LARGE SCALE GENOMIC DNA]</scope>
    <source>
        <strain evidence="3">SH3</strain>
    </source>
</reference>
<dbReference type="EMBL" id="GL883007">
    <property type="protein sequence ID" value="EGG24399.1"/>
    <property type="molecule type" value="Genomic_DNA"/>
</dbReference>